<sequence length="2687" mass="303806">DAKHVLDEFGQQVYEQVKNGADGTAKNYIGELKGDLNKATNIIPELIGNIETCNLVQEYYKQTNGGGGKGKRYPCTELGEKVEVNRFSDTLGGQCTDSKMRSGGKGACAPYRRLHLCHHNLESISDYDSNAKHNLLVDVCMAAKYEGNSIKTPYPIHQQKYKDTGTASQLCTVLARSFADIGDIVRGRDLFLGNTYESAQRDQLDKKLKEVFGKIHGGLSEEAKGHYKDPDKNYYQLREDWWTANRHTVWEAITCEAKTDDKYFRKTCCSGEWTDDKCRCKDKKTGKNDTDQVPTYFDYVPQYLRWFEEWAEDFCRLRKRKLKDAKSKCRGENNDKYCDLNRHDCEKTASGKHVFVEEDNCIGCHFSCSHFVKWIDNQKLEFEKQVKKYKSEMQKYKNGGGGSGSGRKKRAAGKSNYDGYESKFYKKMKEKNNYETVENFLDLLNKEDVCTKKLNDQDEEEGKIDFKTVKSSSAADGGDGNNKTFDHTTYCQACPWCGAEKDNTGKWTPKDETCGKGKDYTNYEDTQIPILTGDKTKSDMVRKYKKFCNGNGGKGVTSGATGEKGKNGDNITETWKCYYYKENENNVGKKDINFCVLQDDKVGTSKEKSMHYNSFFWKWVYHMLHDSLDWRNELGSCINNNTNDNTCRNNKKCKNPCECFEKWVDQKKETEWEKIKDHFKKQKDIVEQTGCDPGVTLAAVLDKDLLLKSIEDTHVDAKDIERIGKMLKETGVLGGVAAGGPGVAGFLPLLGGDLGTTGCGVKGANGQNSIIDKLLQHELNDATKCKNCQPTKVKNPCYGDKQYPALAEKVAKEMQGDAHTKMLDRSGKNGETKSSLEGDIKKAEFKNGGEGKNLNGDICKIDTTYSNDSRSNTTDGACTGKDGSNGGVRMKIGTIWQTGEGIKISDPHLYLPPRREHMCTSNLEKLSVGSSGLKGDKAIHSLLGHVLLSANYEAHNIKTKYKQNEGKKELNDQNDKKTVCRAMKYSFADLGDIIKGTDLWDANENEKRTQGHLNEIFHNIYNNNSDIKEKYKNIDDDKHTKLRKDWWEANRETVWEAMKCKTPHGNFPCSGTDVPLEDYIPQRLRWMVEWAEWFCKDQSRLYEELLQKCGKCKDKKGGKGCMQNTQECNDCKQACDKYKTKINTWKQQWKQMELEYTPLYWQAENGSYGMAFPGADYQQMLDFFKELQKTIRSSSSKRPKRSTPTDPIFTSPYFTAEGYIQQEARTGQCLVQNEFCEYKNGLTSRSSDAKENKNYAFKNPPHGYDLACTCNTSNTGSRARSEEPPGTPPPSVPTDDDNYASSEDEDEEEEEEDHDGTHSDQEEAASDETEGAVEKTVNGDGQGEDKTQDEGEGTTTKDEVTPPEKKDKVNPCQIVDKLFKNPEDFTDACTLKYVTGKNYGWKCISGDKTATISEGSGGSERSGRKRREADSGKPTSDKGSICVPPRRRKLYLGGFDKFISGQTTPATSSQSPNGDPLLAAFVESAAVETFFAWHKYKEEKKPQGGGLPGVGVAPGVGVGNGGDGEEEEQPPQNQLASGTIPTDFLRQMFYTLGDYRDICVGNTPSGIDTVSASGDNPTNKVTMKQISSKIEEILKNGDNNKPSGVQNSVNDPLQNGDTSPQNSDKRTNWWNNNAKHIWKGMVCALTYEENGSGGEGKTIEQVKTAKGDDLFQQLKTQYGDYENVKLENSETKAKSNDDPINNPKLKDFVEIPTYFRYLHEWGQNFCKERKKRLAQIKEDCMDDNKQKYSGDGEECEKILVEEANTFKDLEYRTCAKPCRWYRKWIEKKKTEYDKQEKIYGQQKTDAKSDNGNKYDSNFVGKLDKDYASIESFLGKLKNGPCKNNNGNEKKGQDKKFFEDTEKTFGHEKYCGTCSKFRIKCDNDKCTSGDTNVTCNGKTDISANDIGNGGNSIGNIDMVVSDKDANGFNGLEACKTSGIFKGIRKDEWKCRNVCGYVVCKPKTSDGKENKEQIIIITALLKRWVEYFLEDYKKIKHKISHCKENDEKNICKKDCQNKCKCVKAWITKKSAEWENIKTRFIEQYKIENDEYYYVRSFLETFLVQIGAANANNDGKKLIKLSKFGNSCGCSASAHKQKDSKQDAIDCMLKKLEDKIGECEKKHGEKSVQTCSPSETPENNLPLPDDEEDLLLEETENQVKAPNICPPTPAETVDEGGCKPAPTRPKKPAPLLPRPKTHLTEYWSDSWRTSTTPRILGKWKGRKIITTCEIVGEIINKSKGGTKSIDGCHPKNYDKKYAGWECDKSSNLVKENGICMSPRRQKLCVHYLKQSMTNSDGLKKAFVKCAAAETFLLWQYYKSKNGNANNLDNTLKGGNIPEEFKRQMFYTFADYRDLCLDTDLSSKTDMRSAVSIAKYNIYEVLNKSYQTSIDQRKIWWEKNGPSIWEGMLCALEKTLDDKKKLNYKYKYESVTFGDSSGPNLQTFSSRPQFLRWFTEWGEDFCKEQKKELDILLKACKYCTVSEGGISEGTKTCNDKENCDACKQACDVYKNFIQTWKRHYEKQKTRYNEVKGTSPYNNDNDVTESTEAYEYLDTQLKNMMCTNESTYKNCDYTCMKNVSTQKNSEKIPQSLDDTPNEYKDRCNCVRDECSGLSVTDSGFPDVSAFAGGIPSGRCKAFESPPKKNEPPQYDPTNDILKSTIPVIIVLALGSIAFLFINEHIYKKKHREILEY</sequence>
<dbReference type="InterPro" id="IPR004258">
    <property type="entry name" value="DBL"/>
</dbReference>
<dbReference type="FunFam" id="1.20.1310.20:FF:000001">
    <property type="entry name" value="Erythrocyte membrane protein 1, PfEMP1"/>
    <property type="match status" value="1"/>
</dbReference>
<feature type="compositionally biased region" description="Polar residues" evidence="1">
    <location>
        <begin position="1597"/>
        <end position="1628"/>
    </location>
</feature>
<feature type="region of interest" description="Disordered" evidence="1">
    <location>
        <begin position="394"/>
        <end position="415"/>
    </location>
</feature>
<feature type="region of interest" description="Disordered" evidence="1">
    <location>
        <begin position="1407"/>
        <end position="1443"/>
    </location>
</feature>
<feature type="domain" description="Duffy-binding-like" evidence="7">
    <location>
        <begin position="309"/>
        <end position="469"/>
    </location>
</feature>
<feature type="compositionally biased region" description="Acidic residues" evidence="1">
    <location>
        <begin position="1322"/>
        <end position="1331"/>
    </location>
</feature>
<evidence type="ECO:0000256" key="2">
    <source>
        <dbReference type="SAM" id="Phobius"/>
    </source>
</evidence>
<feature type="domain" description="Duffy-binding-like" evidence="7">
    <location>
        <begin position="1720"/>
        <end position="1867"/>
    </location>
</feature>
<feature type="region of interest" description="Disordered" evidence="1">
    <location>
        <begin position="1501"/>
        <end position="1539"/>
    </location>
</feature>
<keyword evidence="2" id="KW-0472">Membrane</keyword>
<feature type="domain" description="Duffy-antigen binding" evidence="4">
    <location>
        <begin position="2270"/>
        <end position="2440"/>
    </location>
</feature>
<protein>
    <recommendedName>
        <fullName evidence="10">EMP1 protein</fullName>
    </recommendedName>
</protein>
<dbReference type="InterPro" id="IPR041480">
    <property type="entry name" value="CIDR1_gamma"/>
</dbReference>
<feature type="region of interest" description="Disordered" evidence="1">
    <location>
        <begin position="1273"/>
        <end position="1371"/>
    </location>
</feature>
<reference evidence="8 9" key="2">
    <citation type="submission" date="2013-02" db="EMBL/GenBank/DDBJ databases">
        <title>The Genome Sequence of Plasmodium falciparum 7G8.</title>
        <authorList>
            <consortium name="The Broad Institute Genome Sequencing Platform"/>
            <consortium name="The Broad Institute Genome Sequencing Center for Infectious Disease"/>
            <person name="Neafsey D."/>
            <person name="Cheeseman I."/>
            <person name="Volkman S."/>
            <person name="Adams J."/>
            <person name="Walker B."/>
            <person name="Young S.K."/>
            <person name="Zeng Q."/>
            <person name="Gargeya S."/>
            <person name="Fitzgerald M."/>
            <person name="Haas B."/>
            <person name="Abouelleil A."/>
            <person name="Alvarado L."/>
            <person name="Arachchi H.M."/>
            <person name="Berlin A.M."/>
            <person name="Chapman S.B."/>
            <person name="Dewar J."/>
            <person name="Goldberg J."/>
            <person name="Griggs A."/>
            <person name="Gujja S."/>
            <person name="Hansen M."/>
            <person name="Howarth C."/>
            <person name="Imamovic A."/>
            <person name="Larimer J."/>
            <person name="McCowan C."/>
            <person name="Murphy C."/>
            <person name="Neiman D."/>
            <person name="Pearson M."/>
            <person name="Priest M."/>
            <person name="Roberts A."/>
            <person name="Saif S."/>
            <person name="Shea T."/>
            <person name="Sisk P."/>
            <person name="Sykes S."/>
            <person name="Wortman J."/>
            <person name="Nusbaum C."/>
            <person name="Birren B."/>
        </authorList>
    </citation>
    <scope>NUCLEOTIDE SEQUENCE [LARGE SCALE GENOMIC DNA]</scope>
    <source>
        <strain evidence="8 9">7G8</strain>
    </source>
</reference>
<keyword evidence="2" id="KW-1133">Transmembrane helix</keyword>
<evidence type="ECO:0000259" key="7">
    <source>
        <dbReference type="Pfam" id="PF22672"/>
    </source>
</evidence>
<dbReference type="InterPro" id="IPR008602">
    <property type="entry name" value="Duffy-antigen-binding"/>
</dbReference>
<evidence type="ECO:0000259" key="6">
    <source>
        <dbReference type="Pfam" id="PF18562"/>
    </source>
</evidence>
<dbReference type="InterPro" id="IPR029210">
    <property type="entry name" value="PfEMP1_NTS"/>
</dbReference>
<dbReference type="InterPro" id="IPR054595">
    <property type="entry name" value="DBL_C"/>
</dbReference>
<evidence type="ECO:0000259" key="3">
    <source>
        <dbReference type="Pfam" id="PF03011"/>
    </source>
</evidence>
<feature type="compositionally biased region" description="Polar residues" evidence="1">
    <location>
        <begin position="2124"/>
        <end position="2133"/>
    </location>
</feature>
<dbReference type="EMBL" id="KE123687">
    <property type="protein sequence ID" value="EUR54729.1"/>
    <property type="molecule type" value="Genomic_DNA"/>
</dbReference>
<feature type="region of interest" description="Disordered" evidence="1">
    <location>
        <begin position="2154"/>
        <end position="2192"/>
    </location>
</feature>
<dbReference type="Pfam" id="PF15447">
    <property type="entry name" value="NTS"/>
    <property type="match status" value="1"/>
</dbReference>
<proteinExistence type="predicted"/>
<reference evidence="9" key="1">
    <citation type="submission" date="2007-11" db="EMBL/GenBank/DDBJ databases">
        <authorList>
            <consortium name="The Broad Institute Genome Sequencing Platform"/>
            <person name="Volkman S.K."/>
            <person name="Daily J.P."/>
            <person name="Sarr O."/>
            <person name="Ndiaye D."/>
            <person name="Ndir O."/>
            <person name="Mboup S."/>
            <person name="Lukens A."/>
            <person name="Stange-Thomann N."/>
            <person name="Mauceli E."/>
            <person name="Gnerre S."/>
            <person name="Jaffe D."/>
            <person name="Zainoun J."/>
            <person name="Wiegand R.C."/>
            <person name="Birren B."/>
            <person name="Galagan J."/>
            <person name="Lander E."/>
            <person name="Wirth D.F."/>
        </authorList>
    </citation>
    <scope>NUCLEOTIDE SEQUENCE [LARGE SCALE GENOMIC DNA]</scope>
    <source>
        <strain evidence="9">7G8</strain>
    </source>
</reference>
<dbReference type="FunFam" id="1.20.1310.20:FF:000023">
    <property type="entry name" value="Erythrocyte membrane protein 1, PfEMP1"/>
    <property type="match status" value="1"/>
</dbReference>
<feature type="domain" description="Duffy-antigen binding" evidence="4">
    <location>
        <begin position="910"/>
        <end position="1085"/>
    </location>
</feature>
<accession>W7F2Q8</accession>
<feature type="non-terminal residue" evidence="8">
    <location>
        <position position="1"/>
    </location>
</feature>
<dbReference type="Pfam" id="PF18562">
    <property type="entry name" value="CIDR1_gamma"/>
    <property type="match status" value="1"/>
</dbReference>
<dbReference type="Pfam" id="PF03011">
    <property type="entry name" value="PFEMP"/>
    <property type="match status" value="2"/>
</dbReference>
<feature type="compositionally biased region" description="Gly residues" evidence="1">
    <location>
        <begin position="1503"/>
        <end position="1522"/>
    </location>
</feature>
<keyword evidence="2" id="KW-0812">Transmembrane</keyword>
<organism evidence="8 9">
    <name type="scientific">Plasmodium falciparum (isolate 7G8)</name>
    <dbReference type="NCBI Taxonomy" id="57266"/>
    <lineage>
        <taxon>Eukaryota</taxon>
        <taxon>Sar</taxon>
        <taxon>Alveolata</taxon>
        <taxon>Apicomplexa</taxon>
        <taxon>Aconoidasida</taxon>
        <taxon>Haemosporida</taxon>
        <taxon>Plasmodiidae</taxon>
        <taxon>Plasmodium</taxon>
        <taxon>Plasmodium (Laverania)</taxon>
    </lineage>
</organism>
<dbReference type="Gene3D" id="1.20.58.830">
    <property type="match status" value="5"/>
</dbReference>
<feature type="domain" description="Duffy-binding-like" evidence="3">
    <location>
        <begin position="1978"/>
        <end position="2123"/>
    </location>
</feature>
<feature type="domain" description="Duffy-antigen binding" evidence="4">
    <location>
        <begin position="106"/>
        <end position="305"/>
    </location>
</feature>
<feature type="domain" description="Duffy-binding-like" evidence="3">
    <location>
        <begin position="615"/>
        <end position="791"/>
    </location>
</feature>
<feature type="region of interest" description="Disordered" evidence="1">
    <location>
        <begin position="2120"/>
        <end position="2142"/>
    </location>
</feature>
<feature type="domain" description="Duffy-antigen binding" evidence="4">
    <location>
        <begin position="1441"/>
        <end position="1681"/>
    </location>
</feature>
<name>W7F2Q8_PLAF8</name>
<dbReference type="InterPro" id="IPR042202">
    <property type="entry name" value="Duffy-ag-bd_sf"/>
</dbReference>
<dbReference type="GO" id="GO:0016020">
    <property type="term" value="C:membrane"/>
    <property type="evidence" value="ECO:0007669"/>
    <property type="project" value="InterPro"/>
</dbReference>
<gene>
    <name evidence="8" type="ORF">PFBG_06055</name>
</gene>
<feature type="transmembrane region" description="Helical" evidence="2">
    <location>
        <begin position="2651"/>
        <end position="2672"/>
    </location>
</feature>
<dbReference type="GO" id="GO:0046789">
    <property type="term" value="F:host cell surface receptor binding"/>
    <property type="evidence" value="ECO:0007669"/>
    <property type="project" value="InterPro"/>
</dbReference>
<dbReference type="Gene3D" id="1.20.58.1930">
    <property type="match status" value="1"/>
</dbReference>
<evidence type="ECO:0000313" key="8">
    <source>
        <dbReference type="EMBL" id="EUR54729.1"/>
    </source>
</evidence>
<dbReference type="Pfam" id="PF22672">
    <property type="entry name" value="DBL_C"/>
    <property type="match status" value="3"/>
</dbReference>
<evidence type="ECO:0000259" key="4">
    <source>
        <dbReference type="Pfam" id="PF05424"/>
    </source>
</evidence>
<dbReference type="Proteomes" id="UP000030688">
    <property type="component" value="Unassembled WGS sequence"/>
</dbReference>
<dbReference type="OrthoDB" id="10579465at2759"/>
<feature type="domain" description="Cysteine-rich interdomain region 1 gamma" evidence="6">
    <location>
        <begin position="1914"/>
        <end position="1961"/>
    </location>
</feature>
<evidence type="ECO:0000313" key="9">
    <source>
        <dbReference type="Proteomes" id="UP000030688"/>
    </source>
</evidence>
<evidence type="ECO:0000259" key="5">
    <source>
        <dbReference type="Pfam" id="PF15447"/>
    </source>
</evidence>
<feature type="compositionally biased region" description="Basic and acidic residues" evidence="1">
    <location>
        <begin position="1343"/>
        <end position="1369"/>
    </location>
</feature>
<dbReference type="Pfam" id="PF05424">
    <property type="entry name" value="Duffy_binding"/>
    <property type="match status" value="4"/>
</dbReference>
<evidence type="ECO:0000256" key="1">
    <source>
        <dbReference type="SAM" id="MobiDB-lite"/>
    </source>
</evidence>
<evidence type="ECO:0008006" key="10">
    <source>
        <dbReference type="Google" id="ProtNLM"/>
    </source>
</evidence>
<feature type="domain" description="Plasmodium falciparum erythrocyte membrane protein-1 N-terminal segment" evidence="5">
    <location>
        <begin position="1"/>
        <end position="40"/>
    </location>
</feature>
<feature type="compositionally biased region" description="Acidic residues" evidence="1">
    <location>
        <begin position="1294"/>
        <end position="1314"/>
    </location>
</feature>
<dbReference type="SUPFAM" id="SSF140924">
    <property type="entry name" value="Duffy binding domain-like"/>
    <property type="match status" value="6"/>
</dbReference>
<dbReference type="FunFam" id="1.20.58.1930:FF:000001">
    <property type="entry name" value="Erythrocyte membrane protein 1, PfEMP1"/>
    <property type="match status" value="1"/>
</dbReference>
<feature type="region of interest" description="Disordered" evidence="1">
    <location>
        <begin position="1595"/>
        <end position="1628"/>
    </location>
</feature>
<feature type="domain" description="Duffy-binding-like" evidence="7">
    <location>
        <begin position="2452"/>
        <end position="2573"/>
    </location>
</feature>
<dbReference type="FunFam" id="1.20.58.830:FF:000003">
    <property type="entry name" value="Erythrocyte membrane protein 1, PfEMP1"/>
    <property type="match status" value="1"/>
</dbReference>
<dbReference type="Gene3D" id="1.20.1310.20">
    <property type="entry name" value="Duffy-antigen binding domain"/>
    <property type="match status" value="4"/>
</dbReference>